<dbReference type="OrthoDB" id="4018688at2759"/>
<feature type="domain" description="Survival protein SurE-like phosphatase/nucleotidase" evidence="4">
    <location>
        <begin position="32"/>
        <end position="248"/>
    </location>
</feature>
<dbReference type="PANTHER" id="PTHR30457:SF0">
    <property type="entry name" value="PHOSPHATASE, PUTATIVE (AFU_ORTHOLOGUE AFUA_4G01070)-RELATED"/>
    <property type="match status" value="1"/>
</dbReference>
<sequence length="327" mass="35478">MSSIKTRLEELKTSTMLFGLFFLAAIAVAKTVLLTNDDGFASTNIRAAYRELKKAGHDVILVAPVLQRSSWGGKFDLPDSPTLNYDGEFGYVKAGDPSWGHEADDNRIWYFNGTPSSCVAFALDYVIPEHFGNVTVDLVVGGPNEGPNLSPGFYTVSGTMGAVYTGIYRGIPGISFSGSDFNNSFYKDSLNTAKDSPANIYAGKVVELVDKVLTSGGLPHGVGLNVNFPTVGTLNSKCSDPQWEITRMMGSGIFMQSLNFNSKSGLFDWNVTYYDGILDGCDVGDCGLSSEYEVYLKNDCRSTVSIFSIDYDASINNSNKVRKALDM</sequence>
<dbReference type="InterPro" id="IPR002828">
    <property type="entry name" value="SurE-like_Pase/nucleotidase"/>
</dbReference>
<name>A0A1E4SDA3_9ASCO</name>
<dbReference type="InterPro" id="IPR030048">
    <property type="entry name" value="SurE"/>
</dbReference>
<dbReference type="Pfam" id="PF01975">
    <property type="entry name" value="SurE"/>
    <property type="match status" value="1"/>
</dbReference>
<evidence type="ECO:0000256" key="3">
    <source>
        <dbReference type="ARBA" id="ARBA00022801"/>
    </source>
</evidence>
<dbReference type="GeneID" id="30984665"/>
<evidence type="ECO:0000259" key="4">
    <source>
        <dbReference type="Pfam" id="PF01975"/>
    </source>
</evidence>
<evidence type="ECO:0000313" key="6">
    <source>
        <dbReference type="Proteomes" id="UP000094285"/>
    </source>
</evidence>
<dbReference type="PANTHER" id="PTHR30457">
    <property type="entry name" value="5'-NUCLEOTIDASE SURE"/>
    <property type="match status" value="1"/>
</dbReference>
<gene>
    <name evidence="5" type="ORF">CANTADRAFT_56015</name>
</gene>
<keyword evidence="2" id="KW-0479">Metal-binding</keyword>
<evidence type="ECO:0000256" key="1">
    <source>
        <dbReference type="ARBA" id="ARBA00011062"/>
    </source>
</evidence>
<evidence type="ECO:0000256" key="2">
    <source>
        <dbReference type="ARBA" id="ARBA00022723"/>
    </source>
</evidence>
<proteinExistence type="inferred from homology"/>
<dbReference type="GO" id="GO:0008252">
    <property type="term" value="F:nucleotidase activity"/>
    <property type="evidence" value="ECO:0007669"/>
    <property type="project" value="InterPro"/>
</dbReference>
<protein>
    <submittedName>
        <fullName evidence="5">5'/3'-nucleotidase sure</fullName>
    </submittedName>
</protein>
<dbReference type="NCBIfam" id="TIGR00087">
    <property type="entry name" value="surE"/>
    <property type="match status" value="1"/>
</dbReference>
<dbReference type="InterPro" id="IPR036523">
    <property type="entry name" value="SurE-like_sf"/>
</dbReference>
<dbReference type="RefSeq" id="XP_020062616.1">
    <property type="nucleotide sequence ID" value="XM_020210529.1"/>
</dbReference>
<keyword evidence="6" id="KW-1185">Reference proteome</keyword>
<organism evidence="5 6">
    <name type="scientific">Suhomyces tanzawaensis NRRL Y-17324</name>
    <dbReference type="NCBI Taxonomy" id="984487"/>
    <lineage>
        <taxon>Eukaryota</taxon>
        <taxon>Fungi</taxon>
        <taxon>Dikarya</taxon>
        <taxon>Ascomycota</taxon>
        <taxon>Saccharomycotina</taxon>
        <taxon>Pichiomycetes</taxon>
        <taxon>Debaryomycetaceae</taxon>
        <taxon>Suhomyces</taxon>
    </lineage>
</organism>
<keyword evidence="3" id="KW-0378">Hydrolase</keyword>
<dbReference type="Proteomes" id="UP000094285">
    <property type="component" value="Unassembled WGS sequence"/>
</dbReference>
<dbReference type="Gene3D" id="3.40.1210.10">
    <property type="entry name" value="Survival protein SurE-like phosphatase/nucleotidase"/>
    <property type="match status" value="1"/>
</dbReference>
<evidence type="ECO:0000313" key="5">
    <source>
        <dbReference type="EMBL" id="ODV77494.1"/>
    </source>
</evidence>
<dbReference type="EMBL" id="KV453915">
    <property type="protein sequence ID" value="ODV77494.1"/>
    <property type="molecule type" value="Genomic_DNA"/>
</dbReference>
<comment type="similarity">
    <text evidence="1">Belongs to the SurE nucleotidase family.</text>
</comment>
<dbReference type="SUPFAM" id="SSF64167">
    <property type="entry name" value="SurE-like"/>
    <property type="match status" value="1"/>
</dbReference>
<dbReference type="STRING" id="984487.A0A1E4SDA3"/>
<dbReference type="GO" id="GO:0046872">
    <property type="term" value="F:metal ion binding"/>
    <property type="evidence" value="ECO:0007669"/>
    <property type="project" value="UniProtKB-KW"/>
</dbReference>
<accession>A0A1E4SDA3</accession>
<reference evidence="6" key="1">
    <citation type="submission" date="2016-05" db="EMBL/GenBank/DDBJ databases">
        <title>Comparative genomics of biotechnologically important yeasts.</title>
        <authorList>
            <consortium name="DOE Joint Genome Institute"/>
            <person name="Riley R."/>
            <person name="Haridas S."/>
            <person name="Wolfe K.H."/>
            <person name="Lopes M.R."/>
            <person name="Hittinger C.T."/>
            <person name="Goker M."/>
            <person name="Salamov A."/>
            <person name="Wisecaver J."/>
            <person name="Long T.M."/>
            <person name="Aerts A.L."/>
            <person name="Barry K."/>
            <person name="Choi C."/>
            <person name="Clum A."/>
            <person name="Coughlan A.Y."/>
            <person name="Deshpande S."/>
            <person name="Douglass A.P."/>
            <person name="Hanson S.J."/>
            <person name="Klenk H.-P."/>
            <person name="Labutti K."/>
            <person name="Lapidus A."/>
            <person name="Lindquist E."/>
            <person name="Lipzen A."/>
            <person name="Meier-Kolthoff J.P."/>
            <person name="Ohm R.A."/>
            <person name="Otillar R.P."/>
            <person name="Pangilinan J."/>
            <person name="Peng Y."/>
            <person name="Rokas A."/>
            <person name="Rosa C.A."/>
            <person name="Scheuner C."/>
            <person name="Sibirny A.A."/>
            <person name="Slot J.C."/>
            <person name="Stielow J.B."/>
            <person name="Sun H."/>
            <person name="Kurtzman C.P."/>
            <person name="Blackwell M."/>
            <person name="Grigoriev I.V."/>
            <person name="Jeffries T.W."/>
        </authorList>
    </citation>
    <scope>NUCLEOTIDE SEQUENCE [LARGE SCALE GENOMIC DNA]</scope>
    <source>
        <strain evidence="6">NRRL Y-17324</strain>
    </source>
</reference>
<dbReference type="AlphaFoldDB" id="A0A1E4SDA3"/>